<dbReference type="Gene3D" id="3.40.50.800">
    <property type="entry name" value="Anticodon-binding domain"/>
    <property type="match status" value="1"/>
</dbReference>
<keyword evidence="2" id="KW-0648">Protein biosynthesis</keyword>
<dbReference type="Proteomes" id="UP000887565">
    <property type="component" value="Unplaced"/>
</dbReference>
<evidence type="ECO:0000313" key="4">
    <source>
        <dbReference type="Proteomes" id="UP000887565"/>
    </source>
</evidence>
<dbReference type="SMART" id="SM00946">
    <property type="entry name" value="ProRS-C_1"/>
    <property type="match status" value="1"/>
</dbReference>
<dbReference type="InterPro" id="IPR016061">
    <property type="entry name" value="Pro-tRNA_ligase_II_C"/>
</dbReference>
<evidence type="ECO:0000313" key="5">
    <source>
        <dbReference type="WBParaSite" id="nRc.2.0.1.t19791-RA"/>
    </source>
</evidence>
<dbReference type="PANTHER" id="PTHR43382:SF2">
    <property type="entry name" value="BIFUNCTIONAL GLUTAMATE_PROLINE--TRNA LIGASE"/>
    <property type="match status" value="1"/>
</dbReference>
<dbReference type="GO" id="GO:0017101">
    <property type="term" value="C:aminoacyl-tRNA synthetase multienzyme complex"/>
    <property type="evidence" value="ECO:0007669"/>
    <property type="project" value="TreeGrafter"/>
</dbReference>
<dbReference type="PANTHER" id="PTHR43382">
    <property type="entry name" value="PROLYL-TRNA SYNTHETASE"/>
    <property type="match status" value="1"/>
</dbReference>
<keyword evidence="4" id="KW-1185">Reference proteome</keyword>
<dbReference type="InterPro" id="IPR017449">
    <property type="entry name" value="Pro-tRNA_synth_II"/>
</dbReference>
<dbReference type="WBParaSite" id="nRc.2.0.1.t19791-RA">
    <property type="protein sequence ID" value="nRc.2.0.1.t19791-RA"/>
    <property type="gene ID" value="nRc.2.0.1.g19791"/>
</dbReference>
<dbReference type="AlphaFoldDB" id="A0A915J000"/>
<dbReference type="EC" id="6.1.1.15" evidence="1"/>
<proteinExistence type="predicted"/>
<dbReference type="GO" id="GO:0005737">
    <property type="term" value="C:cytoplasm"/>
    <property type="evidence" value="ECO:0007669"/>
    <property type="project" value="InterPro"/>
</dbReference>
<evidence type="ECO:0000256" key="1">
    <source>
        <dbReference type="ARBA" id="ARBA00012831"/>
    </source>
</evidence>
<dbReference type="GO" id="GO:0006433">
    <property type="term" value="P:prolyl-tRNA aminoacylation"/>
    <property type="evidence" value="ECO:0007669"/>
    <property type="project" value="InterPro"/>
</dbReference>
<dbReference type="Pfam" id="PF09180">
    <property type="entry name" value="ProRS-C_1"/>
    <property type="match status" value="1"/>
</dbReference>
<dbReference type="GO" id="GO:0004827">
    <property type="term" value="F:proline-tRNA ligase activity"/>
    <property type="evidence" value="ECO:0007669"/>
    <property type="project" value="UniProtKB-EC"/>
</dbReference>
<evidence type="ECO:0000256" key="2">
    <source>
        <dbReference type="ARBA" id="ARBA00022917"/>
    </source>
</evidence>
<dbReference type="SUPFAM" id="SSF64586">
    <property type="entry name" value="C-terminal domain of ProRS"/>
    <property type="match status" value="1"/>
</dbReference>
<name>A0A915J000_ROMCU</name>
<dbReference type="InterPro" id="IPR004499">
    <property type="entry name" value="Pro-tRNA-ligase_IIa_arc-type"/>
</dbReference>
<protein>
    <recommendedName>
        <fullName evidence="1">proline--tRNA ligase</fullName>
        <ecNumber evidence="1">6.1.1.15</ecNumber>
    </recommendedName>
</protein>
<accession>A0A915J000</accession>
<sequence length="158" mass="18012">MKHRRKKIDRNKGVPLRAEVGPRELAQNQIVLVRRDTGEKITVSTDNLAKTICDMLDLIHQNLYNKFNEKLIFPMLDTDRYKKCFILTPFCGLGDCEDKIKKDSAKEDPTDLTAPAMGAKSLCIPFEQPKKVIVGKTKCCHPSCNQTAQFYTLFGRSY</sequence>
<feature type="domain" description="Proline-tRNA ligase class II C-terminal" evidence="3">
    <location>
        <begin position="64"/>
        <end position="158"/>
    </location>
</feature>
<dbReference type="InterPro" id="IPR004154">
    <property type="entry name" value="Anticodon-bd"/>
</dbReference>
<reference evidence="5" key="1">
    <citation type="submission" date="2022-11" db="UniProtKB">
        <authorList>
            <consortium name="WormBaseParasite"/>
        </authorList>
    </citation>
    <scope>IDENTIFICATION</scope>
</reference>
<organism evidence="4 5">
    <name type="scientific">Romanomermis culicivorax</name>
    <name type="common">Nematode worm</name>
    <dbReference type="NCBI Taxonomy" id="13658"/>
    <lineage>
        <taxon>Eukaryota</taxon>
        <taxon>Metazoa</taxon>
        <taxon>Ecdysozoa</taxon>
        <taxon>Nematoda</taxon>
        <taxon>Enoplea</taxon>
        <taxon>Dorylaimia</taxon>
        <taxon>Mermithida</taxon>
        <taxon>Mermithoidea</taxon>
        <taxon>Mermithidae</taxon>
        <taxon>Romanomermis</taxon>
    </lineage>
</organism>
<dbReference type="OMA" id="GWKYLNW"/>
<dbReference type="SUPFAM" id="SSF52954">
    <property type="entry name" value="Class II aaRS ABD-related"/>
    <property type="match status" value="1"/>
</dbReference>
<dbReference type="InterPro" id="IPR036621">
    <property type="entry name" value="Anticodon-bd_dom_sf"/>
</dbReference>
<dbReference type="Pfam" id="PF03129">
    <property type="entry name" value="HGTP_anticodon"/>
    <property type="match status" value="1"/>
</dbReference>
<dbReference type="Gene3D" id="3.30.110.30">
    <property type="entry name" value="C-terminal domain of ProRS"/>
    <property type="match status" value="1"/>
</dbReference>
<evidence type="ECO:0000259" key="3">
    <source>
        <dbReference type="SMART" id="SM00946"/>
    </source>
</evidence>
<dbReference type="GO" id="GO:0005524">
    <property type="term" value="F:ATP binding"/>
    <property type="evidence" value="ECO:0007669"/>
    <property type="project" value="InterPro"/>
</dbReference>
<dbReference type="FunFam" id="3.30.110.30:FF:000001">
    <property type="entry name" value="Bifunctional glutamate/proline--tRNA ligase"/>
    <property type="match status" value="1"/>
</dbReference>